<dbReference type="InterPro" id="IPR029045">
    <property type="entry name" value="ClpP/crotonase-like_dom_sf"/>
</dbReference>
<organism evidence="3 4">
    <name type="scientific">Actinomadura barringtoniae</name>
    <dbReference type="NCBI Taxonomy" id="1427535"/>
    <lineage>
        <taxon>Bacteria</taxon>
        <taxon>Bacillati</taxon>
        <taxon>Actinomycetota</taxon>
        <taxon>Actinomycetes</taxon>
        <taxon>Streptosporangiales</taxon>
        <taxon>Thermomonosporaceae</taxon>
        <taxon>Actinomadura</taxon>
    </lineage>
</organism>
<dbReference type="GO" id="GO:0006635">
    <property type="term" value="P:fatty acid beta-oxidation"/>
    <property type="evidence" value="ECO:0007669"/>
    <property type="project" value="TreeGrafter"/>
</dbReference>
<keyword evidence="4" id="KW-1185">Reference proteome</keyword>
<dbReference type="SUPFAM" id="SSF52096">
    <property type="entry name" value="ClpP/crotonase"/>
    <property type="match status" value="1"/>
</dbReference>
<dbReference type="RefSeq" id="WP_208254119.1">
    <property type="nucleotide sequence ID" value="NZ_JAGEOJ010000002.1"/>
</dbReference>
<evidence type="ECO:0000256" key="2">
    <source>
        <dbReference type="RuleBase" id="RU003707"/>
    </source>
</evidence>
<dbReference type="GO" id="GO:0003824">
    <property type="term" value="F:catalytic activity"/>
    <property type="evidence" value="ECO:0007669"/>
    <property type="project" value="InterPro"/>
</dbReference>
<accession>A0A939P7H8</accession>
<comment type="similarity">
    <text evidence="1 2">Belongs to the enoyl-CoA hydratase/isomerase family.</text>
</comment>
<gene>
    <name evidence="3" type="ORF">J4573_05435</name>
</gene>
<dbReference type="InterPro" id="IPR018376">
    <property type="entry name" value="Enoyl-CoA_hyd/isom_CS"/>
</dbReference>
<dbReference type="Gene3D" id="3.90.226.10">
    <property type="entry name" value="2-enoyl-CoA Hydratase, Chain A, domain 1"/>
    <property type="match status" value="1"/>
</dbReference>
<dbReference type="CDD" id="cd06558">
    <property type="entry name" value="crotonase-like"/>
    <property type="match status" value="1"/>
</dbReference>
<dbReference type="PROSITE" id="PS00166">
    <property type="entry name" value="ENOYL_COA_HYDRATASE"/>
    <property type="match status" value="1"/>
</dbReference>
<comment type="caution">
    <text evidence="3">The sequence shown here is derived from an EMBL/GenBank/DDBJ whole genome shotgun (WGS) entry which is preliminary data.</text>
</comment>
<evidence type="ECO:0000256" key="1">
    <source>
        <dbReference type="ARBA" id="ARBA00005254"/>
    </source>
</evidence>
<dbReference type="Proteomes" id="UP000669179">
    <property type="component" value="Unassembled WGS sequence"/>
</dbReference>
<dbReference type="InterPro" id="IPR001753">
    <property type="entry name" value="Enoyl-CoA_hydra/iso"/>
</dbReference>
<dbReference type="PANTHER" id="PTHR11941:SF54">
    <property type="entry name" value="ENOYL-COA HYDRATASE, MITOCHONDRIAL"/>
    <property type="match status" value="1"/>
</dbReference>
<sequence>MSAEVLLSVRGRVAVVTLNRPQVRNALSGEALKLLYERLDEAFGAPDVRAVVLTGAGPAFCAGDDLREAAGLDENAFAGTVESWQRITEVMLRSPVPVIAAINGPAIGGGLEITLACDVRVASSAAFFACPEVSLGLTATNGASVLLPALIGMGRASEMLIGGRRHDADWALSAGLVSAVVAPNALEPHAMELAELIASHSPAAVRLTRDLLRSPSAPALREALEQEANACVTAFRSSDSERWPITSNRTR</sequence>
<evidence type="ECO:0000313" key="3">
    <source>
        <dbReference type="EMBL" id="MBO2446522.1"/>
    </source>
</evidence>
<dbReference type="EMBL" id="JAGEOJ010000002">
    <property type="protein sequence ID" value="MBO2446522.1"/>
    <property type="molecule type" value="Genomic_DNA"/>
</dbReference>
<protein>
    <submittedName>
        <fullName evidence="3">Enoyl-CoA hydratase/isomerase family protein</fullName>
    </submittedName>
</protein>
<reference evidence="3" key="1">
    <citation type="submission" date="2021-03" db="EMBL/GenBank/DDBJ databases">
        <authorList>
            <person name="Kanchanasin P."/>
            <person name="Saeng-In P."/>
            <person name="Phongsopitanun W."/>
            <person name="Yuki M."/>
            <person name="Kudo T."/>
            <person name="Ohkuma M."/>
            <person name="Tanasupawat S."/>
        </authorList>
    </citation>
    <scope>NUCLEOTIDE SEQUENCE</scope>
    <source>
        <strain evidence="3">GKU 128</strain>
    </source>
</reference>
<evidence type="ECO:0000313" key="4">
    <source>
        <dbReference type="Proteomes" id="UP000669179"/>
    </source>
</evidence>
<proteinExistence type="inferred from homology"/>
<dbReference type="PANTHER" id="PTHR11941">
    <property type="entry name" value="ENOYL-COA HYDRATASE-RELATED"/>
    <property type="match status" value="1"/>
</dbReference>
<dbReference type="AlphaFoldDB" id="A0A939P7H8"/>
<dbReference type="Pfam" id="PF00378">
    <property type="entry name" value="ECH_1"/>
    <property type="match status" value="1"/>
</dbReference>
<name>A0A939P7H8_9ACTN</name>